<dbReference type="RefSeq" id="WP_163283358.1">
    <property type="nucleotide sequence ID" value="NZ_JAAGVY010000004.1"/>
</dbReference>
<reference evidence="1 2" key="1">
    <citation type="submission" date="2020-02" db="EMBL/GenBank/DDBJ databases">
        <title>Out from the shadows clarifying the taxonomy of the family Cryomorphaceae and related taxa by utilizing the GTDB taxonomic framework.</title>
        <authorList>
            <person name="Bowman J.P."/>
        </authorList>
    </citation>
    <scope>NUCLEOTIDE SEQUENCE [LARGE SCALE GENOMIC DNA]</scope>
    <source>
        <strain evidence="1 2">QSSC 1-22</strain>
    </source>
</reference>
<proteinExistence type="predicted"/>
<keyword evidence="2" id="KW-1185">Reference proteome</keyword>
<dbReference type="EMBL" id="JAAGVY010000004">
    <property type="protein sequence ID" value="NEN22634.1"/>
    <property type="molecule type" value="Genomic_DNA"/>
</dbReference>
<dbReference type="Proteomes" id="UP000486602">
    <property type="component" value="Unassembled WGS sequence"/>
</dbReference>
<protein>
    <submittedName>
        <fullName evidence="1">Uncharacterized protein</fullName>
    </submittedName>
</protein>
<evidence type="ECO:0000313" key="2">
    <source>
        <dbReference type="Proteomes" id="UP000486602"/>
    </source>
</evidence>
<gene>
    <name evidence="1" type="ORF">G3O08_03830</name>
</gene>
<name>A0A7K3WMD3_9FLAO</name>
<dbReference type="AlphaFoldDB" id="A0A7K3WMD3"/>
<accession>A0A7K3WMD3</accession>
<organism evidence="1 2">
    <name type="scientific">Cryomorpha ignava</name>
    <dbReference type="NCBI Taxonomy" id="101383"/>
    <lineage>
        <taxon>Bacteria</taxon>
        <taxon>Pseudomonadati</taxon>
        <taxon>Bacteroidota</taxon>
        <taxon>Flavobacteriia</taxon>
        <taxon>Flavobacteriales</taxon>
        <taxon>Cryomorphaceae</taxon>
        <taxon>Cryomorpha</taxon>
    </lineage>
</organism>
<evidence type="ECO:0000313" key="1">
    <source>
        <dbReference type="EMBL" id="NEN22634.1"/>
    </source>
</evidence>
<comment type="caution">
    <text evidence="1">The sequence shown here is derived from an EMBL/GenBank/DDBJ whole genome shotgun (WGS) entry which is preliminary data.</text>
</comment>
<sequence>MLDLDARFYDPQLGKWFTPDPAEQFANPYLAMGRTKREESLRGSDLASGQPAREAVMYVDPDGEFVLGIGRGFLDTVFSGGLEFCNADQAYVGKAWREAVVIATNYNFFHL</sequence>